<comment type="pathway">
    <text evidence="1">Cofactor biosynthesis; adenosylcobalamin biosynthesis.</text>
</comment>
<keyword evidence="3" id="KW-0169">Cobalamin biosynthesis</keyword>
<dbReference type="Proteomes" id="UP000435648">
    <property type="component" value="Chromosome"/>
</dbReference>
<protein>
    <submittedName>
        <fullName evidence="6">Precorrin-8X methylmutase</fullName>
        <ecNumber evidence="6">5.4.99.61</ecNumber>
    </submittedName>
</protein>
<evidence type="ECO:0000313" key="6">
    <source>
        <dbReference type="EMBL" id="QGZ35920.1"/>
    </source>
</evidence>
<dbReference type="Pfam" id="PF02570">
    <property type="entry name" value="CbiC"/>
    <property type="match status" value="1"/>
</dbReference>
<feature type="domain" description="Cobalamin biosynthesis precorrin-8X methylmutase CobH/CbiC" evidence="5">
    <location>
        <begin position="17"/>
        <end position="211"/>
    </location>
</feature>
<evidence type="ECO:0000313" key="7">
    <source>
        <dbReference type="Proteomes" id="UP000435648"/>
    </source>
</evidence>
<dbReference type="OrthoDB" id="9780708at2"/>
<dbReference type="SUPFAM" id="SSF63965">
    <property type="entry name" value="Precorrin-8X methylmutase CbiC/CobH"/>
    <property type="match status" value="1"/>
</dbReference>
<dbReference type="InterPro" id="IPR003722">
    <property type="entry name" value="Cbl_synth_CobH/CbiC"/>
</dbReference>
<dbReference type="EMBL" id="CP046908">
    <property type="protein sequence ID" value="QGZ35920.1"/>
    <property type="molecule type" value="Genomic_DNA"/>
</dbReference>
<dbReference type="UniPathway" id="UPA00148"/>
<dbReference type="GO" id="GO:0016993">
    <property type="term" value="F:precorrin-8X methylmutase activity"/>
    <property type="evidence" value="ECO:0007669"/>
    <property type="project" value="UniProtKB-EC"/>
</dbReference>
<comment type="similarity">
    <text evidence="2">Belongs to the CobH/CbiC family.</text>
</comment>
<dbReference type="NCBIfam" id="NF006136">
    <property type="entry name" value="PRK08285.1"/>
    <property type="match status" value="1"/>
</dbReference>
<organism evidence="6 7">
    <name type="scientific">Stappia indica</name>
    <dbReference type="NCBI Taxonomy" id="538381"/>
    <lineage>
        <taxon>Bacteria</taxon>
        <taxon>Pseudomonadati</taxon>
        <taxon>Pseudomonadota</taxon>
        <taxon>Alphaproteobacteria</taxon>
        <taxon>Hyphomicrobiales</taxon>
        <taxon>Stappiaceae</taxon>
        <taxon>Stappia</taxon>
    </lineage>
</organism>
<dbReference type="AlphaFoldDB" id="A0A857CA68"/>
<keyword evidence="4 6" id="KW-0413">Isomerase</keyword>
<dbReference type="InterPro" id="IPR036588">
    <property type="entry name" value="CobH/CbiC_sf"/>
</dbReference>
<dbReference type="PANTHER" id="PTHR43588">
    <property type="entry name" value="COBALT-PRECORRIN-8 METHYLMUTASE"/>
    <property type="match status" value="1"/>
</dbReference>
<accession>A0A857CA68</accession>
<dbReference type="GO" id="GO:0009236">
    <property type="term" value="P:cobalamin biosynthetic process"/>
    <property type="evidence" value="ECO:0007669"/>
    <property type="project" value="UniProtKB-UniPathway"/>
</dbReference>
<reference evidence="6 7" key="1">
    <citation type="submission" date="2019-12" db="EMBL/GenBank/DDBJ databases">
        <title>The genome of Stappia indica PHM037.</title>
        <authorList>
            <person name="Kacar D."/>
            <person name="Galan B."/>
            <person name="Canedo L."/>
            <person name="Rodriguez P."/>
            <person name="de la Calle F."/>
            <person name="Garcia J.L."/>
        </authorList>
    </citation>
    <scope>NUCLEOTIDE SEQUENCE [LARGE SCALE GENOMIC DNA]</scope>
    <source>
        <strain evidence="6 7">PHM037</strain>
    </source>
</reference>
<dbReference type="Gene3D" id="3.40.50.10230">
    <property type="entry name" value="Cobalamin biosynthesis CobH/CbiC, precorrin-8X methylmutase"/>
    <property type="match status" value="1"/>
</dbReference>
<evidence type="ECO:0000259" key="5">
    <source>
        <dbReference type="Pfam" id="PF02570"/>
    </source>
</evidence>
<dbReference type="KEGG" id="siw:GH266_16350"/>
<evidence type="ECO:0000256" key="1">
    <source>
        <dbReference type="ARBA" id="ARBA00004953"/>
    </source>
</evidence>
<dbReference type="PANTHER" id="PTHR43588:SF1">
    <property type="entry name" value="COBALT-PRECORRIN-8 METHYLMUTASE"/>
    <property type="match status" value="1"/>
</dbReference>
<dbReference type="EC" id="5.4.99.61" evidence="6"/>
<evidence type="ECO:0000256" key="4">
    <source>
        <dbReference type="ARBA" id="ARBA00023235"/>
    </source>
</evidence>
<gene>
    <name evidence="6" type="ORF">GH266_16350</name>
</gene>
<name>A0A857CA68_9HYPH</name>
<evidence type="ECO:0000256" key="2">
    <source>
        <dbReference type="ARBA" id="ARBA00009774"/>
    </source>
</evidence>
<proteinExistence type="inferred from homology"/>
<sequence length="220" mass="23025">MWDVSGGRYDYERDPAQIYRRSFSIVREEADLSALPETLHPAAIRIVHACGMPEVVADLAWRGDVAAAVGGALAAGAPVFADVRMVCEGVIRARLPACNDLVCTLNEPPVPGLARRLGTTRSAAAVDLWRDRLEGSVVVVGNAPTALFHLLERIGEGFPRPAAILGFPVGFVGAAESKEALLESPLDIPCLVLRGRRGGSAIAAAAINALAAGVPEEGDA</sequence>
<evidence type="ECO:0000256" key="3">
    <source>
        <dbReference type="ARBA" id="ARBA00022573"/>
    </source>
</evidence>